<dbReference type="Pfam" id="PF03597">
    <property type="entry name" value="FixS"/>
    <property type="match status" value="1"/>
</dbReference>
<protein>
    <submittedName>
        <fullName evidence="2">Type cbb3 cytochrome oxidase biogenesis protein CcoS, involved in heme b insertion</fullName>
    </submittedName>
</protein>
<keyword evidence="1" id="KW-0472">Membrane</keyword>
<organism evidence="2">
    <name type="scientific">hydrothermal vent metagenome</name>
    <dbReference type="NCBI Taxonomy" id="652676"/>
    <lineage>
        <taxon>unclassified sequences</taxon>
        <taxon>metagenomes</taxon>
        <taxon>ecological metagenomes</taxon>
    </lineage>
</organism>
<dbReference type="InterPro" id="IPR004714">
    <property type="entry name" value="Cyt_oxidase_maturation_cbb3"/>
</dbReference>
<name>A0A3B0UN39_9ZZZZ</name>
<reference evidence="2" key="1">
    <citation type="submission" date="2018-06" db="EMBL/GenBank/DDBJ databases">
        <authorList>
            <person name="Zhirakovskaya E."/>
        </authorList>
    </citation>
    <scope>NUCLEOTIDE SEQUENCE</scope>
</reference>
<evidence type="ECO:0000256" key="1">
    <source>
        <dbReference type="SAM" id="Phobius"/>
    </source>
</evidence>
<accession>A0A3B0UN39</accession>
<dbReference type="EMBL" id="UOES01000043">
    <property type="protein sequence ID" value="VAW25969.1"/>
    <property type="molecule type" value="Genomic_DNA"/>
</dbReference>
<dbReference type="NCBIfam" id="TIGR00847">
    <property type="entry name" value="ccoS"/>
    <property type="match status" value="1"/>
</dbReference>
<sequence length="57" mass="6468">MNVIIVLIIISIIVAGGFLAAFLWAVRSGQYDDTYSPAVRMLFEEKKNKTKKNHIKD</sequence>
<keyword evidence="1" id="KW-0812">Transmembrane</keyword>
<feature type="transmembrane region" description="Helical" evidence="1">
    <location>
        <begin position="6"/>
        <end position="26"/>
    </location>
</feature>
<keyword evidence="1" id="KW-1133">Transmembrane helix</keyword>
<dbReference type="PANTHER" id="PTHR41532:SF1">
    <property type="entry name" value="FIXS PROTEIN"/>
    <property type="match status" value="1"/>
</dbReference>
<gene>
    <name evidence="2" type="ORF">MNBD_BACTEROID06-888</name>
</gene>
<proteinExistence type="predicted"/>
<dbReference type="PANTHER" id="PTHR41532">
    <property type="entry name" value="FIXS PROTEIN"/>
    <property type="match status" value="1"/>
</dbReference>
<dbReference type="AlphaFoldDB" id="A0A3B0UN39"/>
<evidence type="ECO:0000313" key="2">
    <source>
        <dbReference type="EMBL" id="VAW25969.1"/>
    </source>
</evidence>